<protein>
    <submittedName>
        <fullName evidence="3">RNA-dependent RNA polymerase</fullName>
    </submittedName>
</protein>
<sequence length="548" mass="62758">MPRTCHYMRPKRSAGAGVSVSRPDVAVSNTLAPEEDPSVYTLEGGLRVTVDRTWQLEVPCTINDEASHRFVEMTNPHNQCGPLFAEQVPVVTGEDFASLMAAFNKRCNTVHTDDVEDDEFKLALEFINNIQCDMLPWDENPEDRRAWEQKFAPEKVTRMREAMGTVDQATYSYLGTKDLSVKKEVLLKRNDPEWAARVIYAGNDTFNAMTGPAMVECMRRTNEVFAHQRLGPVEYRTAYKQTDIELVNWIERDTVEYPHTAEGDYSANDKHQRERVHILFDTWMAKLKMPQWLRTIFIANNKFLVRSYKMGLVAKLANQLPTGTTATTPRNTVYNALMFSVSCQQQGVRGRALVLGDDLLARTSKPLNLLEWRQCVARFKMVLKAKSPQMNGQATFLSRRLLTNLEYPCMVPLLGKALARFNARAIYKEDKTHSQYMAGKSLSYAYEFRHVPFLRDFFLTRYTMEDKTNMTLDELSWNTKVLGIDLSSIVQAIKDEKVLVGDDDFLDWSMETYDLGLVDLEEVFDMIVLSDKPEMVTHPAVAKLAIDW</sequence>
<keyword evidence="3" id="KW-0548">Nucleotidyltransferase</keyword>
<dbReference type="GO" id="GO:0006351">
    <property type="term" value="P:DNA-templated transcription"/>
    <property type="evidence" value="ECO:0007669"/>
    <property type="project" value="InterPro"/>
</dbReference>
<name>A0A8E4CUL0_9VIRU</name>
<evidence type="ECO:0000259" key="2">
    <source>
        <dbReference type="Pfam" id="PF00978"/>
    </source>
</evidence>
<dbReference type="Pfam" id="PF00978">
    <property type="entry name" value="RdRP_2"/>
    <property type="match status" value="1"/>
</dbReference>
<dbReference type="InterPro" id="IPR001788">
    <property type="entry name" value="RNA-dep_RNA_pol_alsuvir"/>
</dbReference>
<keyword evidence="3" id="KW-0696">RNA-directed RNA polymerase</keyword>
<accession>A0A8E4CUL0</accession>
<dbReference type="GO" id="GO:0003968">
    <property type="term" value="F:RNA-directed RNA polymerase activity"/>
    <property type="evidence" value="ECO:0007669"/>
    <property type="project" value="UniProtKB-KW"/>
</dbReference>
<feature type="compositionally biased region" description="Basic residues" evidence="1">
    <location>
        <begin position="1"/>
        <end position="12"/>
    </location>
</feature>
<evidence type="ECO:0000256" key="1">
    <source>
        <dbReference type="SAM" id="MobiDB-lite"/>
    </source>
</evidence>
<feature type="domain" description="RNA-dependent RNA polymerase alsuviricetes" evidence="2">
    <location>
        <begin position="83"/>
        <end position="438"/>
    </location>
</feature>
<dbReference type="GO" id="GO:0003723">
    <property type="term" value="F:RNA binding"/>
    <property type="evidence" value="ECO:0007669"/>
    <property type="project" value="InterPro"/>
</dbReference>
<dbReference type="EMBL" id="MN611691">
    <property type="protein sequence ID" value="QKI79993.1"/>
    <property type="molecule type" value="Genomic_RNA"/>
</dbReference>
<organism evidence="3">
    <name type="scientific">Erysiphe necator associated abispo virus 6</name>
    <dbReference type="NCBI Taxonomy" id="2741922"/>
    <lineage>
        <taxon>Viruses</taxon>
        <taxon>Riboviria</taxon>
    </lineage>
</organism>
<feature type="region of interest" description="Disordered" evidence="1">
    <location>
        <begin position="1"/>
        <end position="20"/>
    </location>
</feature>
<keyword evidence="3" id="KW-0808">Transferase</keyword>
<evidence type="ECO:0000313" key="3">
    <source>
        <dbReference type="EMBL" id="QKI79993.1"/>
    </source>
</evidence>
<proteinExistence type="predicted"/>
<reference evidence="3" key="1">
    <citation type="submission" date="2019-10" db="EMBL/GenBank/DDBJ databases">
        <title>The miscellaneous mycovirome associated to the plant pathogenic fungus Erysiphe necator.</title>
        <authorList>
            <person name="Rodriguez-Romero J."/>
            <person name="Chiapello M."/>
            <person name="Cordoba L."/>
            <person name="Turina M."/>
            <person name="Ayllon M.A."/>
        </authorList>
    </citation>
    <scope>NUCLEOTIDE SEQUENCE</scope>
    <source>
        <strain evidence="3">PMS17_139</strain>
    </source>
</reference>